<accession>A0AAW9RQ52</accession>
<keyword evidence="2" id="KW-0489">Methyltransferase</keyword>
<evidence type="ECO:0000259" key="1">
    <source>
        <dbReference type="Pfam" id="PF08241"/>
    </source>
</evidence>
<sequence length="275" mass="30475">MSMQSMSPLDLPGSDLDIAKMPGHWLLARLGKRVLRPGGLGMTRALLDDLLITSDDDVVELAPGLGTTARRILEINPSRYVGVERDTKAAAWSERQLPRARNISVVTGTADDTGLPDACASVVIGEAMLTMNMAEYKQRIVREAYRLLRPGGRYGIHELCIIPEAIDPAEHQRIDRDLSSAIHVGARPLRAPEWKSLLEQSGFQVTKVGHAPMHLLRPKRLIEDEGLIGALRIAKNILVSPKARRRVLAMRAVFERYQQNLNAIYVVAEKRQEAG</sequence>
<dbReference type="Gene3D" id="3.40.50.150">
    <property type="entry name" value="Vaccinia Virus protein VP39"/>
    <property type="match status" value="1"/>
</dbReference>
<keyword evidence="3" id="KW-1185">Reference proteome</keyword>
<proteinExistence type="predicted"/>
<feature type="domain" description="Methyltransferase type 11" evidence="1">
    <location>
        <begin position="60"/>
        <end position="154"/>
    </location>
</feature>
<evidence type="ECO:0000313" key="3">
    <source>
        <dbReference type="Proteomes" id="UP001378188"/>
    </source>
</evidence>
<dbReference type="Pfam" id="PF08241">
    <property type="entry name" value="Methyltransf_11"/>
    <property type="match status" value="1"/>
</dbReference>
<dbReference type="InterPro" id="IPR029063">
    <property type="entry name" value="SAM-dependent_MTases_sf"/>
</dbReference>
<dbReference type="GO" id="GO:0008757">
    <property type="term" value="F:S-adenosylmethionine-dependent methyltransferase activity"/>
    <property type="evidence" value="ECO:0007669"/>
    <property type="project" value="InterPro"/>
</dbReference>
<dbReference type="SUPFAM" id="SSF53335">
    <property type="entry name" value="S-adenosyl-L-methionine-dependent methyltransferases"/>
    <property type="match status" value="1"/>
</dbReference>
<dbReference type="InterPro" id="IPR013216">
    <property type="entry name" value="Methyltransf_11"/>
</dbReference>
<organism evidence="2 3">
    <name type="scientific">Microbaculum marinum</name>
    <dbReference type="NCBI Taxonomy" id="1764581"/>
    <lineage>
        <taxon>Bacteria</taxon>
        <taxon>Pseudomonadati</taxon>
        <taxon>Pseudomonadota</taxon>
        <taxon>Alphaproteobacteria</taxon>
        <taxon>Hyphomicrobiales</taxon>
        <taxon>Tepidamorphaceae</taxon>
        <taxon>Microbaculum</taxon>
    </lineage>
</organism>
<gene>
    <name evidence="2" type="ORF">V3328_02705</name>
</gene>
<name>A0AAW9RQ52_9HYPH</name>
<dbReference type="RefSeq" id="WP_340328096.1">
    <property type="nucleotide sequence ID" value="NZ_JAZHOF010000001.1"/>
</dbReference>
<protein>
    <submittedName>
        <fullName evidence="2">Methyltransferase domain-containing protein</fullName>
    </submittedName>
</protein>
<dbReference type="Proteomes" id="UP001378188">
    <property type="component" value="Unassembled WGS sequence"/>
</dbReference>
<dbReference type="EMBL" id="JAZHOF010000001">
    <property type="protein sequence ID" value="MEJ8570365.1"/>
    <property type="molecule type" value="Genomic_DNA"/>
</dbReference>
<dbReference type="CDD" id="cd02440">
    <property type="entry name" value="AdoMet_MTases"/>
    <property type="match status" value="1"/>
</dbReference>
<evidence type="ECO:0000313" key="2">
    <source>
        <dbReference type="EMBL" id="MEJ8570365.1"/>
    </source>
</evidence>
<reference evidence="2 3" key="1">
    <citation type="submission" date="2024-02" db="EMBL/GenBank/DDBJ databases">
        <title>Genome analysis and characterization of Microbaculum marinisediminis sp. nov., isolated from marine sediment.</title>
        <authorList>
            <person name="Du Z.-J."/>
            <person name="Ye Y.-Q."/>
            <person name="Zhang Z.-R."/>
            <person name="Yuan S.-M."/>
            <person name="Zhang X.-Y."/>
        </authorList>
    </citation>
    <scope>NUCLEOTIDE SEQUENCE [LARGE SCALE GENOMIC DNA]</scope>
    <source>
        <strain evidence="2 3">SDUM1044001</strain>
    </source>
</reference>
<dbReference type="GO" id="GO:0032259">
    <property type="term" value="P:methylation"/>
    <property type="evidence" value="ECO:0007669"/>
    <property type="project" value="UniProtKB-KW"/>
</dbReference>
<dbReference type="AlphaFoldDB" id="A0AAW9RQ52"/>
<comment type="caution">
    <text evidence="2">The sequence shown here is derived from an EMBL/GenBank/DDBJ whole genome shotgun (WGS) entry which is preliminary data.</text>
</comment>
<keyword evidence="2" id="KW-0808">Transferase</keyword>